<dbReference type="OrthoDB" id="6409159at2759"/>
<dbReference type="SMART" id="SM00737">
    <property type="entry name" value="ML"/>
    <property type="match status" value="1"/>
</dbReference>
<feature type="domain" description="MD-2-related lipid-recognition" evidence="3">
    <location>
        <begin position="26"/>
        <end position="150"/>
    </location>
</feature>
<gene>
    <name evidence="5" type="ORF">RCL2_001069200</name>
    <name evidence="4" type="ORF">RclHR1_00140044</name>
</gene>
<dbReference type="Gene3D" id="2.60.40.770">
    <property type="match status" value="1"/>
</dbReference>
<protein>
    <recommendedName>
        <fullName evidence="1">Phosphatidylglycerol/phosphatidylinositol transfer protein</fullName>
    </recommendedName>
</protein>
<evidence type="ECO:0000256" key="1">
    <source>
        <dbReference type="ARBA" id="ARBA00016056"/>
    </source>
</evidence>
<organism evidence="4 6">
    <name type="scientific">Rhizophagus clarus</name>
    <dbReference type="NCBI Taxonomy" id="94130"/>
    <lineage>
        <taxon>Eukaryota</taxon>
        <taxon>Fungi</taxon>
        <taxon>Fungi incertae sedis</taxon>
        <taxon>Mucoromycota</taxon>
        <taxon>Glomeromycotina</taxon>
        <taxon>Glomeromycetes</taxon>
        <taxon>Glomerales</taxon>
        <taxon>Glomeraceae</taxon>
        <taxon>Rhizophagus</taxon>
    </lineage>
</organism>
<dbReference type="SUPFAM" id="SSF81296">
    <property type="entry name" value="E set domains"/>
    <property type="match status" value="1"/>
</dbReference>
<accession>A0A2Z6QBI5</accession>
<dbReference type="InterPro" id="IPR003172">
    <property type="entry name" value="ML_dom"/>
</dbReference>
<sequence>MNISLIIILVFVTFVSSTPIKRQDALKQCKGNFPNEITTYTYTPNPIVIGQETTFHIAGKATVAIENGALYKIMGFYGKKQIYHYDVDFCEAIVAPSGFTCPVKGNFDFTPHYTIKPEPNDPKNTIEENVIKILITNPDGKDLACIEGNVKFSYP</sequence>
<dbReference type="Proteomes" id="UP000615446">
    <property type="component" value="Unassembled WGS sequence"/>
</dbReference>
<evidence type="ECO:0000259" key="3">
    <source>
        <dbReference type="SMART" id="SM00737"/>
    </source>
</evidence>
<evidence type="ECO:0000313" key="6">
    <source>
        <dbReference type="Proteomes" id="UP000247702"/>
    </source>
</evidence>
<evidence type="ECO:0000313" key="5">
    <source>
        <dbReference type="EMBL" id="GES83539.1"/>
    </source>
</evidence>
<evidence type="ECO:0000313" key="4">
    <source>
        <dbReference type="EMBL" id="GBB87540.1"/>
    </source>
</evidence>
<feature type="chain" id="PRO_5033340457" description="Phosphatidylglycerol/phosphatidylinositol transfer protein" evidence="2">
    <location>
        <begin position="18"/>
        <end position="155"/>
    </location>
</feature>
<dbReference type="EMBL" id="BEXD01000446">
    <property type="protein sequence ID" value="GBB87540.1"/>
    <property type="molecule type" value="Genomic_DNA"/>
</dbReference>
<name>A0A2Z6QBI5_9GLOM</name>
<feature type="signal peptide" evidence="2">
    <location>
        <begin position="1"/>
        <end position="17"/>
    </location>
</feature>
<dbReference type="EMBL" id="BLAL01000071">
    <property type="protein sequence ID" value="GES83539.1"/>
    <property type="molecule type" value="Genomic_DNA"/>
</dbReference>
<evidence type="ECO:0000256" key="2">
    <source>
        <dbReference type="SAM" id="SignalP"/>
    </source>
</evidence>
<proteinExistence type="predicted"/>
<reference evidence="4 6" key="1">
    <citation type="submission" date="2017-11" db="EMBL/GenBank/DDBJ databases">
        <title>The genome of Rhizophagus clarus HR1 reveals common genetic basis of auxotrophy among arbuscular mycorrhizal fungi.</title>
        <authorList>
            <person name="Kobayashi Y."/>
        </authorList>
    </citation>
    <scope>NUCLEOTIDE SEQUENCE [LARGE SCALE GENOMIC DNA]</scope>
    <source>
        <strain evidence="4 6">HR1</strain>
    </source>
</reference>
<keyword evidence="2" id="KW-0732">Signal</keyword>
<dbReference type="Pfam" id="PF02221">
    <property type="entry name" value="E1_DerP2_DerF2"/>
    <property type="match status" value="1"/>
</dbReference>
<comment type="caution">
    <text evidence="4">The sequence shown here is derived from an EMBL/GenBank/DDBJ whole genome shotgun (WGS) entry which is preliminary data.</text>
</comment>
<keyword evidence="6" id="KW-1185">Reference proteome</keyword>
<reference evidence="5" key="2">
    <citation type="submission" date="2019-10" db="EMBL/GenBank/DDBJ databases">
        <title>Conservation and host-specific expression of non-tandemly repeated heterogenous ribosome RNA gene in arbuscular mycorrhizal fungi.</title>
        <authorList>
            <person name="Maeda T."/>
            <person name="Kobayashi Y."/>
            <person name="Nakagawa T."/>
            <person name="Ezawa T."/>
            <person name="Yamaguchi K."/>
            <person name="Bino T."/>
            <person name="Nishimoto Y."/>
            <person name="Shigenobu S."/>
            <person name="Kawaguchi M."/>
        </authorList>
    </citation>
    <scope>NUCLEOTIDE SEQUENCE</scope>
    <source>
        <strain evidence="5">HR1</strain>
    </source>
</reference>
<dbReference type="Proteomes" id="UP000247702">
    <property type="component" value="Unassembled WGS sequence"/>
</dbReference>
<dbReference type="AlphaFoldDB" id="A0A2Z6QBI5"/>
<dbReference type="InterPro" id="IPR014756">
    <property type="entry name" value="Ig_E-set"/>
</dbReference>